<keyword evidence="1 9" id="KW-0963">Cytoplasm</keyword>
<protein>
    <recommendedName>
        <fullName evidence="9">Phosphopantetheine adenylyltransferase</fullName>
        <ecNumber evidence="9">2.7.7.3</ecNumber>
    </recommendedName>
    <alternativeName>
        <fullName evidence="9">Dephospho-CoA pyrophosphorylase</fullName>
    </alternativeName>
    <alternativeName>
        <fullName evidence="9">Pantetheine-phosphate adenylyltransferase</fullName>
        <shortName evidence="9">PPAT</shortName>
    </alternativeName>
</protein>
<dbReference type="NCBIfam" id="TIGR01510">
    <property type="entry name" value="coaD_prev_kdtB"/>
    <property type="match status" value="1"/>
</dbReference>
<evidence type="ECO:0000256" key="3">
    <source>
        <dbReference type="ARBA" id="ARBA00022695"/>
    </source>
</evidence>
<dbReference type="STRING" id="89093.SAMN04488558_1023"/>
<feature type="binding site" evidence="9">
    <location>
        <position position="91"/>
    </location>
    <ligand>
        <name>substrate</name>
    </ligand>
</feature>
<evidence type="ECO:0000256" key="6">
    <source>
        <dbReference type="ARBA" id="ARBA00022842"/>
    </source>
</evidence>
<dbReference type="Proteomes" id="UP000198833">
    <property type="component" value="Unassembled WGS sequence"/>
</dbReference>
<reference evidence="11 12" key="1">
    <citation type="submission" date="2016-10" db="EMBL/GenBank/DDBJ databases">
        <authorList>
            <person name="de Groot N.N."/>
        </authorList>
    </citation>
    <scope>NUCLEOTIDE SEQUENCE [LARGE SCALE GENOMIC DNA]</scope>
    <source>
        <strain evidence="11 12">DSM 15695</strain>
    </source>
</reference>
<evidence type="ECO:0000256" key="4">
    <source>
        <dbReference type="ARBA" id="ARBA00022741"/>
    </source>
</evidence>
<dbReference type="EMBL" id="FOEN01000002">
    <property type="protein sequence ID" value="SEP77129.1"/>
    <property type="molecule type" value="Genomic_DNA"/>
</dbReference>
<feature type="binding site" evidence="9">
    <location>
        <begin position="12"/>
        <end position="13"/>
    </location>
    <ligand>
        <name>ATP</name>
        <dbReference type="ChEBI" id="CHEBI:30616"/>
    </ligand>
</feature>
<keyword evidence="5 9" id="KW-0067">ATP-binding</keyword>
<evidence type="ECO:0000313" key="11">
    <source>
        <dbReference type="EMBL" id="SEP77129.1"/>
    </source>
</evidence>
<comment type="cofactor">
    <cofactor evidence="9">
        <name>Mg(2+)</name>
        <dbReference type="ChEBI" id="CHEBI:18420"/>
    </cofactor>
</comment>
<dbReference type="PANTHER" id="PTHR21342">
    <property type="entry name" value="PHOSPHOPANTETHEINE ADENYLYLTRANSFERASE"/>
    <property type="match status" value="1"/>
</dbReference>
<dbReference type="HAMAP" id="MF_00151">
    <property type="entry name" value="PPAT_bact"/>
    <property type="match status" value="1"/>
</dbReference>
<accession>A0A1H9AKE0</accession>
<dbReference type="RefSeq" id="WP_092570307.1">
    <property type="nucleotide sequence ID" value="NZ_CP096206.2"/>
</dbReference>
<keyword evidence="3 9" id="KW-0548">Nucleotidyltransferase</keyword>
<dbReference type="PANTHER" id="PTHR21342:SF1">
    <property type="entry name" value="PHOSPHOPANTETHEINE ADENYLYLTRANSFERASE"/>
    <property type="match status" value="1"/>
</dbReference>
<dbReference type="UniPathway" id="UPA00241">
    <property type="reaction ID" value="UER00355"/>
</dbReference>
<dbReference type="AlphaFoldDB" id="A0A1H9AKE0"/>
<keyword evidence="6 9" id="KW-0460">Magnesium</keyword>
<dbReference type="GO" id="GO:0004595">
    <property type="term" value="F:pantetheine-phosphate adenylyltransferase activity"/>
    <property type="evidence" value="ECO:0007669"/>
    <property type="project" value="UniProtKB-UniRule"/>
</dbReference>
<dbReference type="NCBIfam" id="TIGR00125">
    <property type="entry name" value="cyt_tran_rel"/>
    <property type="match status" value="1"/>
</dbReference>
<dbReference type="SUPFAM" id="SSF52374">
    <property type="entry name" value="Nucleotidylyl transferase"/>
    <property type="match status" value="1"/>
</dbReference>
<evidence type="ECO:0000256" key="5">
    <source>
        <dbReference type="ARBA" id="ARBA00022840"/>
    </source>
</evidence>
<proteinExistence type="inferred from homology"/>
<feature type="binding site" evidence="9">
    <location>
        <position position="77"/>
    </location>
    <ligand>
        <name>substrate</name>
    </ligand>
</feature>
<sequence>MTKKKIGIYAGSFDPLTHGHIDIIRRASKIFDELIVLIAINTSKKTWFTAEERVLLTQQAVDQISNVRVDTLRNGLIANYYHRVGASALVRGIRNSTDFEYEYGIASANKKQCANLDTVVLFASDQYRYLSSSLIKEIAYFDGDITDMVPENVNQAMQIRKKELALQQSK</sequence>
<evidence type="ECO:0000256" key="8">
    <source>
        <dbReference type="ARBA" id="ARBA00029346"/>
    </source>
</evidence>
<organism evidence="11 12">
    <name type="scientific">Ignavigranum ruoffiae</name>
    <dbReference type="NCBI Taxonomy" id="89093"/>
    <lineage>
        <taxon>Bacteria</taxon>
        <taxon>Bacillati</taxon>
        <taxon>Bacillota</taxon>
        <taxon>Bacilli</taxon>
        <taxon>Lactobacillales</taxon>
        <taxon>Aerococcaceae</taxon>
        <taxon>Ignavigranum</taxon>
    </lineage>
</organism>
<evidence type="ECO:0000256" key="2">
    <source>
        <dbReference type="ARBA" id="ARBA00022679"/>
    </source>
</evidence>
<dbReference type="GO" id="GO:0015937">
    <property type="term" value="P:coenzyme A biosynthetic process"/>
    <property type="evidence" value="ECO:0007669"/>
    <property type="project" value="UniProtKB-UniRule"/>
</dbReference>
<evidence type="ECO:0000313" key="12">
    <source>
        <dbReference type="Proteomes" id="UP000198833"/>
    </source>
</evidence>
<evidence type="ECO:0000259" key="10">
    <source>
        <dbReference type="Pfam" id="PF01467"/>
    </source>
</evidence>
<dbReference type="PRINTS" id="PR01020">
    <property type="entry name" value="LPSBIOSNTHSS"/>
</dbReference>
<dbReference type="EC" id="2.7.7.3" evidence="9"/>
<dbReference type="InterPro" id="IPR004821">
    <property type="entry name" value="Cyt_trans-like"/>
</dbReference>
<comment type="catalytic activity">
    <reaction evidence="8 9">
        <text>(R)-4'-phosphopantetheine + ATP + H(+) = 3'-dephospho-CoA + diphosphate</text>
        <dbReference type="Rhea" id="RHEA:19801"/>
        <dbReference type="ChEBI" id="CHEBI:15378"/>
        <dbReference type="ChEBI" id="CHEBI:30616"/>
        <dbReference type="ChEBI" id="CHEBI:33019"/>
        <dbReference type="ChEBI" id="CHEBI:57328"/>
        <dbReference type="ChEBI" id="CHEBI:61723"/>
        <dbReference type="EC" id="2.7.7.3"/>
    </reaction>
</comment>
<comment type="function">
    <text evidence="9">Reversibly transfers an adenylyl group from ATP to 4'-phosphopantetheine, yielding dephospho-CoA (dPCoA) and pyrophosphate.</text>
</comment>
<dbReference type="OrthoDB" id="9806661at2"/>
<feature type="binding site" evidence="9">
    <location>
        <position position="12"/>
    </location>
    <ligand>
        <name>substrate</name>
    </ligand>
</feature>
<comment type="subunit">
    <text evidence="9">Homohexamer.</text>
</comment>
<comment type="similarity">
    <text evidence="9">Belongs to the bacterial CoaD family.</text>
</comment>
<feature type="binding site" evidence="9">
    <location>
        <begin position="92"/>
        <end position="94"/>
    </location>
    <ligand>
        <name>ATP</name>
        <dbReference type="ChEBI" id="CHEBI:30616"/>
    </ligand>
</feature>
<feature type="binding site" evidence="9">
    <location>
        <begin position="127"/>
        <end position="133"/>
    </location>
    <ligand>
        <name>ATP</name>
        <dbReference type="ChEBI" id="CHEBI:30616"/>
    </ligand>
</feature>
<comment type="subcellular location">
    <subcellularLocation>
        <location evidence="9">Cytoplasm</location>
    </subcellularLocation>
</comment>
<evidence type="ECO:0000256" key="7">
    <source>
        <dbReference type="ARBA" id="ARBA00022993"/>
    </source>
</evidence>
<evidence type="ECO:0000256" key="9">
    <source>
        <dbReference type="HAMAP-Rule" id="MF_00151"/>
    </source>
</evidence>
<keyword evidence="2 9" id="KW-0808">Transferase</keyword>
<dbReference type="GO" id="GO:0005737">
    <property type="term" value="C:cytoplasm"/>
    <property type="evidence" value="ECO:0007669"/>
    <property type="project" value="UniProtKB-SubCell"/>
</dbReference>
<gene>
    <name evidence="9" type="primary">coaD</name>
    <name evidence="11" type="ORF">SAMN04488558_1023</name>
</gene>
<keyword evidence="12" id="KW-1185">Reference proteome</keyword>
<feature type="binding site" evidence="9">
    <location>
        <position position="102"/>
    </location>
    <ligand>
        <name>ATP</name>
        <dbReference type="ChEBI" id="CHEBI:30616"/>
    </ligand>
</feature>
<feature type="site" description="Transition state stabilizer" evidence="9">
    <location>
        <position position="20"/>
    </location>
</feature>
<feature type="binding site" evidence="9">
    <location>
        <position position="44"/>
    </location>
    <ligand>
        <name>substrate</name>
    </ligand>
</feature>
<name>A0A1H9AKE0_9LACT</name>
<dbReference type="GO" id="GO:0005524">
    <property type="term" value="F:ATP binding"/>
    <property type="evidence" value="ECO:0007669"/>
    <property type="project" value="UniProtKB-KW"/>
</dbReference>
<dbReference type="InterPro" id="IPR001980">
    <property type="entry name" value="PPAT"/>
</dbReference>
<feature type="domain" description="Cytidyltransferase-like" evidence="10">
    <location>
        <begin position="8"/>
        <end position="137"/>
    </location>
</feature>
<keyword evidence="7 9" id="KW-0173">Coenzyme A biosynthesis</keyword>
<keyword evidence="4 9" id="KW-0547">Nucleotide-binding</keyword>
<dbReference type="Pfam" id="PF01467">
    <property type="entry name" value="CTP_transf_like"/>
    <property type="match status" value="1"/>
</dbReference>
<dbReference type="CDD" id="cd02163">
    <property type="entry name" value="PPAT"/>
    <property type="match status" value="1"/>
</dbReference>
<feature type="binding site" evidence="9">
    <location>
        <position position="20"/>
    </location>
    <ligand>
        <name>ATP</name>
        <dbReference type="ChEBI" id="CHEBI:30616"/>
    </ligand>
</feature>
<comment type="pathway">
    <text evidence="9">Cofactor biosynthesis; coenzyme A biosynthesis; CoA from (R)-pantothenate: step 4/5.</text>
</comment>
<evidence type="ECO:0000256" key="1">
    <source>
        <dbReference type="ARBA" id="ARBA00022490"/>
    </source>
</evidence>
<dbReference type="Gene3D" id="3.40.50.620">
    <property type="entry name" value="HUPs"/>
    <property type="match status" value="1"/>
</dbReference>
<dbReference type="InterPro" id="IPR014729">
    <property type="entry name" value="Rossmann-like_a/b/a_fold"/>
</dbReference>